<dbReference type="NCBIfam" id="NF004824">
    <property type="entry name" value="PRK06180.1"/>
    <property type="match status" value="1"/>
</dbReference>
<feature type="compositionally biased region" description="Basic and acidic residues" evidence="5">
    <location>
        <begin position="525"/>
        <end position="548"/>
    </location>
</feature>
<dbReference type="Pfam" id="PF00440">
    <property type="entry name" value="TetR_N"/>
    <property type="match status" value="1"/>
</dbReference>
<dbReference type="SMART" id="SM00822">
    <property type="entry name" value="PKS_KR"/>
    <property type="match status" value="1"/>
</dbReference>
<dbReference type="PANTHER" id="PTHR43976">
    <property type="entry name" value="SHORT CHAIN DEHYDROGENASE"/>
    <property type="match status" value="1"/>
</dbReference>
<protein>
    <recommendedName>
        <fullName evidence="6">HTH tetR-type domain-containing protein</fullName>
    </recommendedName>
</protein>
<dbReference type="SUPFAM" id="SSF51735">
    <property type="entry name" value="NAD(P)-binding Rossmann-fold domains"/>
    <property type="match status" value="1"/>
</dbReference>
<dbReference type="CDD" id="cd05374">
    <property type="entry name" value="17beta-HSD-like_SDR_c"/>
    <property type="match status" value="1"/>
</dbReference>
<dbReference type="InterPro" id="IPR002347">
    <property type="entry name" value="SDR_fam"/>
</dbReference>
<feature type="region of interest" description="Disordered" evidence="5">
    <location>
        <begin position="396"/>
        <end position="415"/>
    </location>
</feature>
<evidence type="ECO:0000313" key="7">
    <source>
        <dbReference type="EMBL" id="BDZ49432.1"/>
    </source>
</evidence>
<gene>
    <name evidence="7" type="ORF">GCM10025867_16730</name>
</gene>
<dbReference type="InterPro" id="IPR001647">
    <property type="entry name" value="HTH_TetR"/>
</dbReference>
<dbReference type="PROSITE" id="PS01081">
    <property type="entry name" value="HTH_TETR_1"/>
    <property type="match status" value="1"/>
</dbReference>
<dbReference type="PROSITE" id="PS00061">
    <property type="entry name" value="ADH_SHORT"/>
    <property type="match status" value="1"/>
</dbReference>
<dbReference type="InterPro" id="IPR057326">
    <property type="entry name" value="KR_dom"/>
</dbReference>
<evidence type="ECO:0000256" key="2">
    <source>
        <dbReference type="ARBA" id="ARBA00023002"/>
    </source>
</evidence>
<dbReference type="InterPro" id="IPR036271">
    <property type="entry name" value="Tet_transcr_reg_TetR-rel_C_sf"/>
</dbReference>
<evidence type="ECO:0000256" key="3">
    <source>
        <dbReference type="ARBA" id="ARBA00023125"/>
    </source>
</evidence>
<sequence>MPTSTWFITGCSTGLGRSLARAVLERGDNAVVTARDVAKVQDLADAFPETALALALDVTVAEQVSSSIAAAEERFGAIDTLVNNAGYGYRSAVEEGDPADVRALFDALFFGAVAMIRGVLPGMRARRSGTIVNISSIGARISPEGSGYYSAAKAALEGMTASLRKEVAPLGITALSVEPGGFRTDFAGRSLTQSAEPIADYADTAGRRRIENDTAHGTQPGDPDRAAAAMIDVVESGNAPGLLLLGDDAYDAFQGFSTGSGRRPRRGRPRVGAPVSTAEVELAVGRVRASVDQDDLSAGVPRLRQVVGRRHVGEGERSRDGDAQPRGVGEVDRGSECRDGQRVGHAAGEVDAVRRRAQVGDRHDAIGIARDGDEIGQVAPGAVDDGVDTLRSQFADPRREAGSVGGGRHTQGPEESVVALARRSDDGRAPGDGELDDDRTRAARGALHEDGVSGRDAQPIQDPDRGLDGSRRAAGLLPAPRRRFRGPRGEDHEVGVGPAGSELGPAEDLVADRRAGDVGADLVDDPGRVEPAAIRERDRRDLAHRTGPEADLAGGDAGCSDRDPDPALPRVGFGDLGDARDCGGAVSGELDCSHAPTVTEHPVRLAKVRTVTSQVRTAQRSDARDNRIRILRVARAAFADEGLDVTIREVARRSEVGVATVYRHFPTKEALLTEAFAEQLASCREIVDEGLAARDPWAGFSVVIEKLMAVHALDRGFARAFTSQLPEARDFTAERDSSLVRMRELVRRAKSAGSLRPDFVIADVALALMANEGIRADSPALRVAASRRFAALILQSFRAAPVASPLPPAPRLPLAPR</sequence>
<feature type="region of interest" description="Disordered" evidence="5">
    <location>
        <begin position="518"/>
        <end position="572"/>
    </location>
</feature>
<evidence type="ECO:0000256" key="5">
    <source>
        <dbReference type="SAM" id="MobiDB-lite"/>
    </source>
</evidence>
<proteinExistence type="inferred from homology"/>
<accession>A0ABN6XWL8</accession>
<comment type="similarity">
    <text evidence="1">Belongs to the short-chain dehydrogenases/reductases (SDR) family.</text>
</comment>
<feature type="DNA-binding region" description="H-T-H motif" evidence="4">
    <location>
        <begin position="646"/>
        <end position="665"/>
    </location>
</feature>
<dbReference type="PRINTS" id="PR00081">
    <property type="entry name" value="GDHRDH"/>
</dbReference>
<dbReference type="InterPro" id="IPR036291">
    <property type="entry name" value="NAD(P)-bd_dom_sf"/>
</dbReference>
<dbReference type="Gene3D" id="1.10.357.10">
    <property type="entry name" value="Tetracycline Repressor, domain 2"/>
    <property type="match status" value="1"/>
</dbReference>
<dbReference type="PROSITE" id="PS50977">
    <property type="entry name" value="HTH_TETR_2"/>
    <property type="match status" value="1"/>
</dbReference>
<dbReference type="Proteomes" id="UP001321486">
    <property type="component" value="Chromosome"/>
</dbReference>
<evidence type="ECO:0000256" key="1">
    <source>
        <dbReference type="ARBA" id="ARBA00006484"/>
    </source>
</evidence>
<dbReference type="PRINTS" id="PR00455">
    <property type="entry name" value="HTHTETR"/>
</dbReference>
<evidence type="ECO:0000313" key="8">
    <source>
        <dbReference type="Proteomes" id="UP001321486"/>
    </source>
</evidence>
<keyword evidence="8" id="KW-1185">Reference proteome</keyword>
<dbReference type="InterPro" id="IPR051911">
    <property type="entry name" value="SDR_oxidoreductase"/>
</dbReference>
<keyword evidence="3 4" id="KW-0238">DNA-binding</keyword>
<feature type="compositionally biased region" description="Basic and acidic residues" evidence="5">
    <location>
        <begin position="462"/>
        <end position="471"/>
    </location>
</feature>
<dbReference type="InterPro" id="IPR009057">
    <property type="entry name" value="Homeodomain-like_sf"/>
</dbReference>
<evidence type="ECO:0000259" key="6">
    <source>
        <dbReference type="PROSITE" id="PS50977"/>
    </source>
</evidence>
<feature type="compositionally biased region" description="Basic and acidic residues" evidence="5">
    <location>
        <begin position="311"/>
        <end position="342"/>
    </location>
</feature>
<dbReference type="PRINTS" id="PR00080">
    <property type="entry name" value="SDRFAMILY"/>
</dbReference>
<dbReference type="PANTHER" id="PTHR43976:SF16">
    <property type="entry name" value="SHORT-CHAIN DEHYDROGENASE_REDUCTASE FAMILY PROTEIN"/>
    <property type="match status" value="1"/>
</dbReference>
<dbReference type="InterPro" id="IPR020904">
    <property type="entry name" value="Sc_DH/Rdtase_CS"/>
</dbReference>
<keyword evidence="2" id="KW-0560">Oxidoreductase</keyword>
<dbReference type="Pfam" id="PF00106">
    <property type="entry name" value="adh_short"/>
    <property type="match status" value="1"/>
</dbReference>
<feature type="domain" description="HTH tetR-type" evidence="6">
    <location>
        <begin position="624"/>
        <end position="683"/>
    </location>
</feature>
<dbReference type="Gene3D" id="3.40.50.720">
    <property type="entry name" value="NAD(P)-binding Rossmann-like Domain"/>
    <property type="match status" value="1"/>
</dbReference>
<organism evidence="7 8">
    <name type="scientific">Frondihabitans sucicola</name>
    <dbReference type="NCBI Taxonomy" id="1268041"/>
    <lineage>
        <taxon>Bacteria</taxon>
        <taxon>Bacillati</taxon>
        <taxon>Actinomycetota</taxon>
        <taxon>Actinomycetes</taxon>
        <taxon>Micrococcales</taxon>
        <taxon>Microbacteriaceae</taxon>
        <taxon>Frondihabitans</taxon>
    </lineage>
</organism>
<dbReference type="SUPFAM" id="SSF46689">
    <property type="entry name" value="Homeodomain-like"/>
    <property type="match status" value="1"/>
</dbReference>
<feature type="region of interest" description="Disordered" evidence="5">
    <location>
        <begin position="445"/>
        <end position="505"/>
    </location>
</feature>
<reference evidence="8" key="1">
    <citation type="journal article" date="2019" name="Int. J. Syst. Evol. Microbiol.">
        <title>The Global Catalogue of Microorganisms (GCM) 10K type strain sequencing project: providing services to taxonomists for standard genome sequencing and annotation.</title>
        <authorList>
            <consortium name="The Broad Institute Genomics Platform"/>
            <consortium name="The Broad Institute Genome Sequencing Center for Infectious Disease"/>
            <person name="Wu L."/>
            <person name="Ma J."/>
        </authorList>
    </citation>
    <scope>NUCLEOTIDE SEQUENCE [LARGE SCALE GENOMIC DNA]</scope>
    <source>
        <strain evidence="8">NBRC 108728</strain>
    </source>
</reference>
<dbReference type="SUPFAM" id="SSF48498">
    <property type="entry name" value="Tetracyclin repressor-like, C-terminal domain"/>
    <property type="match status" value="1"/>
</dbReference>
<feature type="region of interest" description="Disordered" evidence="5">
    <location>
        <begin position="308"/>
        <end position="346"/>
    </location>
</feature>
<evidence type="ECO:0000256" key="4">
    <source>
        <dbReference type="PROSITE-ProRule" id="PRU00335"/>
    </source>
</evidence>
<dbReference type="EMBL" id="AP027732">
    <property type="protein sequence ID" value="BDZ49432.1"/>
    <property type="molecule type" value="Genomic_DNA"/>
</dbReference>
<name>A0ABN6XWL8_9MICO</name>
<dbReference type="InterPro" id="IPR023772">
    <property type="entry name" value="DNA-bd_HTH_TetR-type_CS"/>
</dbReference>